<dbReference type="AlphaFoldDB" id="A0A1E7N2A8"/>
<dbReference type="CDD" id="cd02440">
    <property type="entry name" value="AdoMet_MTases"/>
    <property type="match status" value="1"/>
</dbReference>
<accession>A0A1E7N2A8</accession>
<feature type="domain" description="Methyltransferase" evidence="1">
    <location>
        <begin position="60"/>
        <end position="156"/>
    </location>
</feature>
<keyword evidence="3" id="KW-1185">Reference proteome</keyword>
<protein>
    <submittedName>
        <fullName evidence="2">Methyltransferase</fullName>
    </submittedName>
</protein>
<dbReference type="Proteomes" id="UP000037395">
    <property type="component" value="Unassembled WGS sequence"/>
</dbReference>
<dbReference type="SUPFAM" id="SSF53335">
    <property type="entry name" value="S-adenosyl-L-methionine-dependent methyltransferases"/>
    <property type="match status" value="1"/>
</dbReference>
<dbReference type="PANTHER" id="PTHR43591:SF24">
    <property type="entry name" value="2-METHOXY-6-POLYPRENYL-1,4-BENZOQUINOL METHYLASE, MITOCHONDRIAL"/>
    <property type="match status" value="1"/>
</dbReference>
<evidence type="ECO:0000259" key="1">
    <source>
        <dbReference type="Pfam" id="PF13649"/>
    </source>
</evidence>
<dbReference type="InterPro" id="IPR041698">
    <property type="entry name" value="Methyltransf_25"/>
</dbReference>
<dbReference type="PANTHER" id="PTHR43591">
    <property type="entry name" value="METHYLTRANSFERASE"/>
    <property type="match status" value="1"/>
</dbReference>
<comment type="caution">
    <text evidence="2">The sequence shown here is derived from an EMBL/GenBank/DDBJ whole genome shotgun (WGS) entry which is preliminary data.</text>
</comment>
<name>A0A1E7N2A8_KITAU</name>
<dbReference type="InterPro" id="IPR029063">
    <property type="entry name" value="SAM-dependent_MTases_sf"/>
</dbReference>
<dbReference type="EMBL" id="JPRF03000043">
    <property type="protein sequence ID" value="OEV34824.1"/>
    <property type="molecule type" value="Genomic_DNA"/>
</dbReference>
<gene>
    <name evidence="2" type="ORF">HS99_0010155</name>
</gene>
<evidence type="ECO:0000313" key="2">
    <source>
        <dbReference type="EMBL" id="OEV34824.1"/>
    </source>
</evidence>
<dbReference type="GO" id="GO:0008168">
    <property type="term" value="F:methyltransferase activity"/>
    <property type="evidence" value="ECO:0007669"/>
    <property type="project" value="UniProtKB-KW"/>
</dbReference>
<dbReference type="Pfam" id="PF13649">
    <property type="entry name" value="Methyltransf_25"/>
    <property type="match status" value="1"/>
</dbReference>
<sequence length="204" mass="22471">MMMNSRALMGAGAAAAVATWWFTDSAPYPYSQRWLLDLPLPFLTLKRLDHVLQAREGERILEIGPGTGLQSLHVAPQLGPNGQLDIVDIQQEMLDHVGRRAKEQGVDNIVPSCADAHELLFADNSFDAAYLVTALGEIPDPARTLAELRRVLKPFGRLVVGEFFDRHQIRPSSLISLAEGAGLRVARLYGPPFAYYAVLRPIDA</sequence>
<dbReference type="RefSeq" id="WP_050366283.1">
    <property type="nucleotide sequence ID" value="NZ_CP020567.1"/>
</dbReference>
<proteinExistence type="predicted"/>
<evidence type="ECO:0000313" key="3">
    <source>
        <dbReference type="Proteomes" id="UP000037395"/>
    </source>
</evidence>
<dbReference type="GO" id="GO:0032259">
    <property type="term" value="P:methylation"/>
    <property type="evidence" value="ECO:0007669"/>
    <property type="project" value="UniProtKB-KW"/>
</dbReference>
<dbReference type="OrthoDB" id="9769602at2"/>
<organism evidence="2 3">
    <name type="scientific">Kitasatospora aureofaciens</name>
    <name type="common">Streptomyces aureofaciens</name>
    <dbReference type="NCBI Taxonomy" id="1894"/>
    <lineage>
        <taxon>Bacteria</taxon>
        <taxon>Bacillati</taxon>
        <taxon>Actinomycetota</taxon>
        <taxon>Actinomycetes</taxon>
        <taxon>Kitasatosporales</taxon>
        <taxon>Streptomycetaceae</taxon>
        <taxon>Kitasatospora</taxon>
    </lineage>
</organism>
<keyword evidence="2" id="KW-0808">Transferase</keyword>
<keyword evidence="2" id="KW-0489">Methyltransferase</keyword>
<dbReference type="Gene3D" id="3.40.50.150">
    <property type="entry name" value="Vaccinia Virus protein VP39"/>
    <property type="match status" value="1"/>
</dbReference>
<reference evidence="2" key="1">
    <citation type="submission" date="2016-08" db="EMBL/GenBank/DDBJ databases">
        <title>Sequencing, Assembly and Comparative Genomics of S. aureofaciens ATCC 10762.</title>
        <authorList>
            <person name="Gradnigo J.S."/>
            <person name="Johnson N."/>
            <person name="Somerville G.A."/>
        </authorList>
    </citation>
    <scope>NUCLEOTIDE SEQUENCE [LARGE SCALE GENOMIC DNA]</scope>
    <source>
        <strain evidence="2">ATCC 10762</strain>
    </source>
</reference>